<dbReference type="Proteomes" id="UP000199135">
    <property type="component" value="Unassembled WGS sequence"/>
</dbReference>
<feature type="transmembrane region" description="Helical" evidence="7">
    <location>
        <begin position="191"/>
        <end position="210"/>
    </location>
</feature>
<feature type="transmembrane region" description="Helical" evidence="7">
    <location>
        <begin position="305"/>
        <end position="325"/>
    </location>
</feature>
<dbReference type="InterPro" id="IPR011527">
    <property type="entry name" value="ABC1_TM_dom"/>
</dbReference>
<dbReference type="CDD" id="cd18548">
    <property type="entry name" value="ABC_6TM_Tm287_like"/>
    <property type="match status" value="1"/>
</dbReference>
<comment type="caution">
    <text evidence="10">The sequence shown here is derived from an EMBL/GenBank/DDBJ whole genome shotgun (WGS) entry which is preliminary data.</text>
</comment>
<evidence type="ECO:0000313" key="10">
    <source>
        <dbReference type="EMBL" id="SEH52661.1"/>
    </source>
</evidence>
<organism evidence="10 11">
    <name type="scientific">Parafannyhessea umbonata</name>
    <dbReference type="NCBI Taxonomy" id="604330"/>
    <lineage>
        <taxon>Bacteria</taxon>
        <taxon>Bacillati</taxon>
        <taxon>Actinomycetota</taxon>
        <taxon>Coriobacteriia</taxon>
        <taxon>Coriobacteriales</taxon>
        <taxon>Atopobiaceae</taxon>
        <taxon>Parafannyhessea</taxon>
    </lineage>
</organism>
<feature type="transmembrane region" description="Helical" evidence="7">
    <location>
        <begin position="92"/>
        <end position="113"/>
    </location>
</feature>
<keyword evidence="11" id="KW-1185">Reference proteome</keyword>
<dbReference type="SMART" id="SM00382">
    <property type="entry name" value="AAA"/>
    <property type="match status" value="1"/>
</dbReference>
<feature type="transmembrane region" description="Helical" evidence="7">
    <location>
        <begin position="163"/>
        <end position="185"/>
    </location>
</feature>
<dbReference type="InterPro" id="IPR027417">
    <property type="entry name" value="P-loop_NTPase"/>
</dbReference>
<evidence type="ECO:0000256" key="6">
    <source>
        <dbReference type="ARBA" id="ARBA00023136"/>
    </source>
</evidence>
<dbReference type="PROSITE" id="PS50893">
    <property type="entry name" value="ABC_TRANSPORTER_2"/>
    <property type="match status" value="1"/>
</dbReference>
<dbReference type="Pfam" id="PF00664">
    <property type="entry name" value="ABC_membrane"/>
    <property type="match status" value="1"/>
</dbReference>
<keyword evidence="4 10" id="KW-0067">ATP-binding</keyword>
<reference evidence="10 11" key="1">
    <citation type="submission" date="2016-10" db="EMBL/GenBank/DDBJ databases">
        <authorList>
            <person name="Varghese N."/>
            <person name="Submissions S."/>
        </authorList>
    </citation>
    <scope>NUCLEOTIDE SEQUENCE [LARGE SCALE GENOMIC DNA]</scope>
    <source>
        <strain evidence="10 11">WCP15</strain>
    </source>
</reference>
<evidence type="ECO:0000259" key="8">
    <source>
        <dbReference type="PROSITE" id="PS50893"/>
    </source>
</evidence>
<feature type="transmembrane region" description="Helical" evidence="7">
    <location>
        <begin position="50"/>
        <end position="68"/>
    </location>
</feature>
<evidence type="ECO:0000259" key="9">
    <source>
        <dbReference type="PROSITE" id="PS50929"/>
    </source>
</evidence>
<dbReference type="Gene3D" id="1.20.1560.10">
    <property type="entry name" value="ABC transporter type 1, transmembrane domain"/>
    <property type="match status" value="1"/>
</dbReference>
<evidence type="ECO:0000313" key="11">
    <source>
        <dbReference type="Proteomes" id="UP000199135"/>
    </source>
</evidence>
<evidence type="ECO:0000256" key="5">
    <source>
        <dbReference type="ARBA" id="ARBA00022989"/>
    </source>
</evidence>
<dbReference type="PANTHER" id="PTHR43394">
    <property type="entry name" value="ATP-DEPENDENT PERMEASE MDL1, MITOCHONDRIAL"/>
    <property type="match status" value="1"/>
</dbReference>
<keyword evidence="3" id="KW-0547">Nucleotide-binding</keyword>
<feature type="domain" description="ABC transporter" evidence="8">
    <location>
        <begin position="377"/>
        <end position="611"/>
    </location>
</feature>
<accession>A0A1H6IZU4</accession>
<proteinExistence type="predicted"/>
<dbReference type="GO" id="GO:0005524">
    <property type="term" value="F:ATP binding"/>
    <property type="evidence" value="ECO:0007669"/>
    <property type="project" value="UniProtKB-KW"/>
</dbReference>
<keyword evidence="6 7" id="KW-0472">Membrane</keyword>
<dbReference type="SUPFAM" id="SSF90123">
    <property type="entry name" value="ABC transporter transmembrane region"/>
    <property type="match status" value="1"/>
</dbReference>
<evidence type="ECO:0000256" key="4">
    <source>
        <dbReference type="ARBA" id="ARBA00022840"/>
    </source>
</evidence>
<feature type="domain" description="ABC transmembrane type-1" evidence="9">
    <location>
        <begin position="52"/>
        <end position="334"/>
    </location>
</feature>
<dbReference type="SUPFAM" id="SSF52540">
    <property type="entry name" value="P-loop containing nucleoside triphosphate hydrolases"/>
    <property type="match status" value="1"/>
</dbReference>
<comment type="subcellular location">
    <subcellularLocation>
        <location evidence="1">Cell membrane</location>
        <topology evidence="1">Multi-pass membrane protein</topology>
    </subcellularLocation>
</comment>
<dbReference type="RefSeq" id="WP_306806901.1">
    <property type="nucleotide sequence ID" value="NZ_FNWT01000004.1"/>
</dbReference>
<dbReference type="InterPro" id="IPR039421">
    <property type="entry name" value="Type_1_exporter"/>
</dbReference>
<keyword evidence="2 7" id="KW-0812">Transmembrane</keyword>
<dbReference type="InterPro" id="IPR003439">
    <property type="entry name" value="ABC_transporter-like_ATP-bd"/>
</dbReference>
<dbReference type="Gene3D" id="3.40.50.300">
    <property type="entry name" value="P-loop containing nucleotide triphosphate hydrolases"/>
    <property type="match status" value="1"/>
</dbReference>
<dbReference type="PROSITE" id="PS00211">
    <property type="entry name" value="ABC_TRANSPORTER_1"/>
    <property type="match status" value="1"/>
</dbReference>
<sequence length="620" mass="67469">MTTKDDSRQSKAGTTCDTDVVSGECSPAEGAVGRGAFALLGRLMAPYRPLAVAALVTLLLDTIGTLYVPTELSALLNSAIGAQGMGPLWDHALRMLVAAVVGSGSCVASYFLAARLAADVGRDLRVSVYRKSLELSASDFERFGTGSMITRTMGDANVVQQTIVMCFVMILPVPVIAVTSVVLAWGIDPAMGQVLVAIAVAMTVVSLVAIRRSAPIFLHLQEFVDRMNVRLRETITGVRVIRAFGRERRERRHLDETFEAYAENAVRVNLIFSVADCTTFFLMNVVEVLFVWLGADRVGVHAMQIGSISALVQFAIILLFFMMMAQFAMLQVPRALACLTRATELLELEPSIKDSVREAPTPPAEELLANERESPVAEFDHVDFRFDDASEDTLHDLSFAVRRGEICAIIGNTGSGKSTIAKMLLRFHDVTGGELRVAGRDVRDRSLADLRSRMAYVPQRAWLFSGTIASNLRMAAPDATDDELWHALDTAQASFVRELPQGLEARVTQGGTNFSGGQRQRLAIARALARKADLYVFDDSFSALDYKTDAALRHALSSELGASARLIIAQRVSTIRDADQILVLKDGRQVGLGAHDQLVETCPTYQAIVESQQRGGDLRG</sequence>
<dbReference type="EMBL" id="FNWT01000004">
    <property type="protein sequence ID" value="SEH52661.1"/>
    <property type="molecule type" value="Genomic_DNA"/>
</dbReference>
<dbReference type="Pfam" id="PF00005">
    <property type="entry name" value="ABC_tran"/>
    <property type="match status" value="1"/>
</dbReference>
<keyword evidence="5 7" id="KW-1133">Transmembrane helix</keyword>
<name>A0A1H6IZU4_9ACTN</name>
<evidence type="ECO:0000256" key="1">
    <source>
        <dbReference type="ARBA" id="ARBA00004651"/>
    </source>
</evidence>
<evidence type="ECO:0000256" key="3">
    <source>
        <dbReference type="ARBA" id="ARBA00022741"/>
    </source>
</evidence>
<evidence type="ECO:0000256" key="7">
    <source>
        <dbReference type="SAM" id="Phobius"/>
    </source>
</evidence>
<gene>
    <name evidence="10" type="ORF">SAMN05216447_104180</name>
</gene>
<dbReference type="PROSITE" id="PS50929">
    <property type="entry name" value="ABC_TM1F"/>
    <property type="match status" value="1"/>
</dbReference>
<protein>
    <submittedName>
        <fullName evidence="10">ATP-binding cassette, subfamily B</fullName>
    </submittedName>
</protein>
<dbReference type="PANTHER" id="PTHR43394:SF1">
    <property type="entry name" value="ATP-BINDING CASSETTE SUB-FAMILY B MEMBER 10, MITOCHONDRIAL"/>
    <property type="match status" value="1"/>
</dbReference>
<feature type="transmembrane region" description="Helical" evidence="7">
    <location>
        <begin position="270"/>
        <end position="293"/>
    </location>
</feature>
<dbReference type="InterPro" id="IPR003593">
    <property type="entry name" value="AAA+_ATPase"/>
</dbReference>
<dbReference type="InterPro" id="IPR017871">
    <property type="entry name" value="ABC_transporter-like_CS"/>
</dbReference>
<dbReference type="InterPro" id="IPR036640">
    <property type="entry name" value="ABC1_TM_sf"/>
</dbReference>
<evidence type="ECO:0000256" key="2">
    <source>
        <dbReference type="ARBA" id="ARBA00022692"/>
    </source>
</evidence>